<feature type="compositionally biased region" description="Acidic residues" evidence="1">
    <location>
        <begin position="556"/>
        <end position="572"/>
    </location>
</feature>
<dbReference type="InterPro" id="IPR011050">
    <property type="entry name" value="Pectin_lyase_fold/virulence"/>
</dbReference>
<feature type="region of interest" description="Disordered" evidence="1">
    <location>
        <begin position="445"/>
        <end position="625"/>
    </location>
</feature>
<dbReference type="STRING" id="1227455.C449_15442"/>
<dbReference type="SMART" id="SM00710">
    <property type="entry name" value="PbH1"/>
    <property type="match status" value="8"/>
</dbReference>
<dbReference type="Proteomes" id="UP000011669">
    <property type="component" value="Unassembled WGS sequence"/>
</dbReference>
<feature type="compositionally biased region" description="Polar residues" evidence="1">
    <location>
        <begin position="575"/>
        <end position="587"/>
    </location>
</feature>
<feature type="compositionally biased region" description="Acidic residues" evidence="1">
    <location>
        <begin position="517"/>
        <end position="545"/>
    </location>
</feature>
<feature type="compositionally biased region" description="Low complexity" evidence="1">
    <location>
        <begin position="546"/>
        <end position="555"/>
    </location>
</feature>
<organism evidence="2 3">
    <name type="scientific">Halococcus saccharolyticus DSM 5350</name>
    <dbReference type="NCBI Taxonomy" id="1227455"/>
    <lineage>
        <taxon>Archaea</taxon>
        <taxon>Methanobacteriati</taxon>
        <taxon>Methanobacteriota</taxon>
        <taxon>Stenosarchaea group</taxon>
        <taxon>Halobacteria</taxon>
        <taxon>Halobacteriales</taxon>
        <taxon>Halococcaceae</taxon>
        <taxon>Halococcus</taxon>
    </lineage>
</organism>
<dbReference type="AlphaFoldDB" id="M0MDG5"/>
<gene>
    <name evidence="2" type="ORF">C449_15442</name>
</gene>
<comment type="caution">
    <text evidence="2">The sequence shown here is derived from an EMBL/GenBank/DDBJ whole genome shotgun (WGS) entry which is preliminary data.</text>
</comment>
<evidence type="ECO:0008006" key="4">
    <source>
        <dbReference type="Google" id="ProtNLM"/>
    </source>
</evidence>
<reference evidence="2 3" key="1">
    <citation type="journal article" date="2014" name="PLoS Genet.">
        <title>Phylogenetically driven sequencing of extremely halophilic archaea reveals strategies for static and dynamic osmo-response.</title>
        <authorList>
            <person name="Becker E.A."/>
            <person name="Seitzer P.M."/>
            <person name="Tritt A."/>
            <person name="Larsen D."/>
            <person name="Krusor M."/>
            <person name="Yao A.I."/>
            <person name="Wu D."/>
            <person name="Madern D."/>
            <person name="Eisen J.A."/>
            <person name="Darling A.E."/>
            <person name="Facciotti M.T."/>
        </authorList>
    </citation>
    <scope>NUCLEOTIDE SEQUENCE [LARGE SCALE GENOMIC DNA]</scope>
    <source>
        <strain evidence="2 3">DSM 5350</strain>
    </source>
</reference>
<evidence type="ECO:0000313" key="3">
    <source>
        <dbReference type="Proteomes" id="UP000011669"/>
    </source>
</evidence>
<dbReference type="PATRIC" id="fig|1227455.4.peg.3142"/>
<protein>
    <recommendedName>
        <fullName evidence="4">Right handed beta helix domain-containing protein</fullName>
    </recommendedName>
</protein>
<sequence>MPRNGARGDSDSTGEGVRTNRRTYLKAAGAAVASVPLLAGEGAAESRHGISFDNVVDMVDDAGCDPNGNSACDGKLQSAAGSNTLLKFPSGTYKFNGKNALNGYDNFGIVGEGDVTFVVSGGFDDKLLTINNGNGLLIENITVDQNGATPLVQCAPDDNLQVHGLSIVGQGRASSDSASDAFAAAVRSSGGQGVVSNLTANNAGKMGAYARTGIWVGSNHKGTLTLRNCNVEGFSNNGVYASRTPGVVQIEGGTYKNNDLSQVRIGSSGSYVDGATIETDLSDSNSPNPGDMLNGSGIRLESDRGGSGAEVRNCDVRVGPEVNADGGIQIFGNYPSFSIKNTRVEFNPDQAYAIRGKSPNGSGGDVGGTLQNVSVTGNASSAVGVLIEDRPNTTIEDSCIQQTGGGRVGIALHNCDGSRVANTTVNASAQAVRVKSGNVNLSNIQESGTCPAPSLGSSNYTGSSSSGSDGSSDDSSSEDSSSDSSSNDDSSDSSSDSSSEDSSSSDGSSEDSSSSSSDEESSDDGSSDSDSSESSSDEASGDSSDDSSSGNSDGAGSDDELSGNIDESDVPEPSDSANFVVTDTDTSGGRIPYELATSGDLEKAKTGGATADDNDNISGNTASGGVNEWRDSYEYEGEIVELEVDDRAILKLDASAQTIKVIGKESTGPTDYSLEVSGELEHADSSGDPISDDGQSVEGGVGSSRDVYNYTGRLLQASVEDSVSITTQPESLDN</sequence>
<dbReference type="OrthoDB" id="202667at2157"/>
<keyword evidence="3" id="KW-1185">Reference proteome</keyword>
<feature type="compositionally biased region" description="Acidic residues" evidence="1">
    <location>
        <begin position="471"/>
        <end position="481"/>
    </location>
</feature>
<name>M0MDG5_9EURY</name>
<proteinExistence type="predicted"/>
<dbReference type="InParanoid" id="M0MDG5"/>
<evidence type="ECO:0000313" key="2">
    <source>
        <dbReference type="EMBL" id="EMA43383.1"/>
    </source>
</evidence>
<dbReference type="RefSeq" id="WP_006078943.1">
    <property type="nucleotide sequence ID" value="NZ_AOMD01000030.1"/>
</dbReference>
<feature type="compositionally biased region" description="Low complexity" evidence="1">
    <location>
        <begin position="482"/>
        <end position="516"/>
    </location>
</feature>
<feature type="region of interest" description="Disordered" evidence="1">
    <location>
        <begin position="678"/>
        <end position="704"/>
    </location>
</feature>
<evidence type="ECO:0000256" key="1">
    <source>
        <dbReference type="SAM" id="MobiDB-lite"/>
    </source>
</evidence>
<dbReference type="EMBL" id="AOMD01000030">
    <property type="protein sequence ID" value="EMA43383.1"/>
    <property type="molecule type" value="Genomic_DNA"/>
</dbReference>
<dbReference type="InterPro" id="IPR006626">
    <property type="entry name" value="PbH1"/>
</dbReference>
<accession>M0MDG5</accession>
<dbReference type="SUPFAM" id="SSF51126">
    <property type="entry name" value="Pectin lyase-like"/>
    <property type="match status" value="1"/>
</dbReference>